<dbReference type="PANTHER" id="PTHR11365">
    <property type="entry name" value="5-OXOPROLINASE RELATED"/>
    <property type="match status" value="1"/>
</dbReference>
<gene>
    <name evidence="2" type="ORF">GCM10023144_35390</name>
</gene>
<dbReference type="RefSeq" id="WP_345251205.1">
    <property type="nucleotide sequence ID" value="NZ_BAABFO010000019.1"/>
</dbReference>
<protein>
    <submittedName>
        <fullName evidence="2">Hydantoinase B/oxoprolinase family protein</fullName>
    </submittedName>
</protein>
<comment type="caution">
    <text evidence="2">The sequence shown here is derived from an EMBL/GenBank/DDBJ whole genome shotgun (WGS) entry which is preliminary data.</text>
</comment>
<dbReference type="Proteomes" id="UP001501671">
    <property type="component" value="Unassembled WGS sequence"/>
</dbReference>
<proteinExistence type="predicted"/>
<feature type="domain" description="Hydantoinase B/oxoprolinase" evidence="1">
    <location>
        <begin position="10"/>
        <end position="520"/>
    </location>
</feature>
<dbReference type="PANTHER" id="PTHR11365:SF23">
    <property type="entry name" value="HYPOTHETICAL 5-OXOPROLINASE (EUROFUNG)-RELATED"/>
    <property type="match status" value="1"/>
</dbReference>
<dbReference type="EMBL" id="BAABFO010000019">
    <property type="protein sequence ID" value="GAA4338392.1"/>
    <property type="molecule type" value="Genomic_DNA"/>
</dbReference>
<dbReference type="InterPro" id="IPR045079">
    <property type="entry name" value="Oxoprolinase-like"/>
</dbReference>
<accession>A0ABP8HEW9</accession>
<evidence type="ECO:0000313" key="3">
    <source>
        <dbReference type="Proteomes" id="UP001501671"/>
    </source>
</evidence>
<dbReference type="Pfam" id="PF02538">
    <property type="entry name" value="Hydantoinase_B"/>
    <property type="match status" value="1"/>
</dbReference>
<name>A0ABP8HEW9_9BURK</name>
<keyword evidence="3" id="KW-1185">Reference proteome</keyword>
<evidence type="ECO:0000259" key="1">
    <source>
        <dbReference type="Pfam" id="PF02538"/>
    </source>
</evidence>
<evidence type="ECO:0000313" key="2">
    <source>
        <dbReference type="EMBL" id="GAA4338392.1"/>
    </source>
</evidence>
<sequence>MLRDNQNGIDPITLEIWWSRLIAITDEAATTLLRTAFSTIVRESNDFATVLMNRRGESIAECSGGIPAFAGLIPRTARAFLAAVPAQDWREGDCMITNNPWLATGHLPDIAMVTPIFFRGALVGFAGSAAHSPDVGGTLGAGNRQLYEEGICIPPMHLYRAGKRNEDLLRLFLGNVRVPEQVLGDLEAQVTANEVCRRRTVDFLADTGQDSLERLSRAVHERTEAAMRAAIAAIPDGRYAAAIDADGFDHHPTHIECAVTIAGDSMTVDYAGSSPQVDRGTNCTMNYTQAYSVYPIKCLLDPHTRRNEGSYRPIEVKAPEGSIMNARHPAAVAARHLTGHLLCCAIYQALAQVIPERVIADSGGAPAMRVRFTGRQHGRGRFSQNLFASGGMGASAHGDGLSTTAFPTNSGAGSIEALEAVTPLLVRKKEFRIDSGGVGKFRGGLGQLCEVENAAGEPIHVAISADRQRHPALGIGGGGPGAPTAVTLDDGRMVDLKSRLELAPGASVSLWFAGGGGYGPCEERAAADIRRDIDYGYVSCETAATHYRGQMEGLAGAGAAR</sequence>
<dbReference type="InterPro" id="IPR003692">
    <property type="entry name" value="Hydantoinase_B"/>
</dbReference>
<reference evidence="3" key="1">
    <citation type="journal article" date="2019" name="Int. J. Syst. Evol. Microbiol.">
        <title>The Global Catalogue of Microorganisms (GCM) 10K type strain sequencing project: providing services to taxonomists for standard genome sequencing and annotation.</title>
        <authorList>
            <consortium name="The Broad Institute Genomics Platform"/>
            <consortium name="The Broad Institute Genome Sequencing Center for Infectious Disease"/>
            <person name="Wu L."/>
            <person name="Ma J."/>
        </authorList>
    </citation>
    <scope>NUCLEOTIDE SEQUENCE [LARGE SCALE GENOMIC DNA]</scope>
    <source>
        <strain evidence="3">JCM 17666</strain>
    </source>
</reference>
<organism evidence="2 3">
    <name type="scientific">Pigmentiphaga soli</name>
    <dbReference type="NCBI Taxonomy" id="1007095"/>
    <lineage>
        <taxon>Bacteria</taxon>
        <taxon>Pseudomonadati</taxon>
        <taxon>Pseudomonadota</taxon>
        <taxon>Betaproteobacteria</taxon>
        <taxon>Burkholderiales</taxon>
        <taxon>Alcaligenaceae</taxon>
        <taxon>Pigmentiphaga</taxon>
    </lineage>
</organism>